<dbReference type="EMBL" id="KT755368">
    <property type="protein sequence ID" value="ALS05202.1"/>
    <property type="molecule type" value="mRNA"/>
</dbReference>
<proteinExistence type="evidence at transcript level"/>
<sequence>MLVNALTKVNAVSRAMVPSRAMSSTKMPKYSSVAGIGMGYAIPILGFFGVLMGACFAISPFQNRDKSTKIHTEKYQS</sequence>
<evidence type="ECO:0000256" key="1">
    <source>
        <dbReference type="SAM" id="Phobius"/>
    </source>
</evidence>
<feature type="transmembrane region" description="Helical" evidence="1">
    <location>
        <begin position="40"/>
        <end position="61"/>
    </location>
</feature>
<dbReference type="AlphaFoldDB" id="A0A0U2VDW6"/>
<reference evidence="2" key="1">
    <citation type="journal article" date="2015" name="Sci. Rep.">
        <title>Spliced leader RNA trans-splicing discovered in copepods.</title>
        <authorList>
            <person name="Yang F."/>
            <person name="Xu D."/>
            <person name="Zhuang Y."/>
            <person name="Yi X."/>
            <person name="Huang Y."/>
            <person name="Chen H."/>
            <person name="Lin S."/>
            <person name="Campbell D.A."/>
            <person name="Sturm N.R."/>
            <person name="Liu G."/>
            <person name="Zhang H."/>
        </authorList>
    </citation>
    <scope>NUCLEOTIDE SEQUENCE</scope>
</reference>
<organism evidence="2">
    <name type="scientific">Tortanus dextrilobatus</name>
    <dbReference type="NCBI Taxonomy" id="207953"/>
    <lineage>
        <taxon>Eukaryota</taxon>
        <taxon>Metazoa</taxon>
        <taxon>Ecdysozoa</taxon>
        <taxon>Arthropoda</taxon>
        <taxon>Crustacea</taxon>
        <taxon>Multicrustacea</taxon>
        <taxon>Hexanauplia</taxon>
        <taxon>Copepoda</taxon>
        <taxon>Calanoida</taxon>
        <taxon>Tortanidae</taxon>
        <taxon>Tortanus</taxon>
    </lineage>
</organism>
<name>A0A0U2VDW6_9MAXI</name>
<keyword evidence="1" id="KW-0472">Membrane</keyword>
<keyword evidence="1" id="KW-1133">Transmembrane helix</keyword>
<accession>A0A0U2VDW6</accession>
<protein>
    <submittedName>
        <fullName evidence="2">Uncharacterized protein</fullName>
    </submittedName>
</protein>
<evidence type="ECO:0000313" key="2">
    <source>
        <dbReference type="EMBL" id="ALS05202.1"/>
    </source>
</evidence>
<keyword evidence="1" id="KW-0812">Transmembrane</keyword>